<protein>
    <recommendedName>
        <fullName evidence="1">ER-bound oxygenase mpaB/mpaB'/Rubber oxygenase catalytic domain-containing protein</fullName>
    </recommendedName>
</protein>
<evidence type="ECO:0000259" key="1">
    <source>
        <dbReference type="Pfam" id="PF09995"/>
    </source>
</evidence>
<dbReference type="AlphaFoldDB" id="A0A1B1K185"/>
<evidence type="ECO:0000313" key="3">
    <source>
        <dbReference type="Proteomes" id="UP000186108"/>
    </source>
</evidence>
<reference evidence="2 3" key="1">
    <citation type="submission" date="2014-07" db="EMBL/GenBank/DDBJ databases">
        <authorList>
            <person name="Zhang J.E."/>
            <person name="Yang H."/>
            <person name="Guo J."/>
            <person name="Deng Z."/>
            <person name="Luo H."/>
            <person name="Luo M."/>
            <person name="Zhao B."/>
        </authorList>
    </citation>
    <scope>NUCLEOTIDE SEQUENCE [LARGE SCALE GENOMIC DNA]</scope>
    <source>
        <strain evidence="2 3">1CP</strain>
    </source>
</reference>
<dbReference type="GO" id="GO:0016491">
    <property type="term" value="F:oxidoreductase activity"/>
    <property type="evidence" value="ECO:0007669"/>
    <property type="project" value="InterPro"/>
</dbReference>
<dbReference type="InterPro" id="IPR018713">
    <property type="entry name" value="MPAB/Lcp_cat_dom"/>
</dbReference>
<dbReference type="Proteomes" id="UP000186108">
    <property type="component" value="Chromosome"/>
</dbReference>
<accession>A0A1B1K185</accession>
<dbReference type="RefSeq" id="WP_065489754.1">
    <property type="nucleotide sequence ID" value="NZ_CP009111.1"/>
</dbReference>
<dbReference type="PATRIC" id="fig|37919.13.peg.1678"/>
<gene>
    <name evidence="2" type="ORF">R1CP_08160</name>
</gene>
<proteinExistence type="predicted"/>
<dbReference type="Pfam" id="PF09995">
    <property type="entry name" value="MPAB_Lcp_cat"/>
    <property type="match status" value="1"/>
</dbReference>
<evidence type="ECO:0000313" key="2">
    <source>
        <dbReference type="EMBL" id="ANS26352.1"/>
    </source>
</evidence>
<name>A0A1B1K185_RHOOP</name>
<dbReference type="PANTHER" id="PTHR36151">
    <property type="entry name" value="BLR2777 PROTEIN"/>
    <property type="match status" value="1"/>
</dbReference>
<feature type="domain" description="ER-bound oxygenase mpaB/mpaB'/Rubber oxygenase catalytic" evidence="1">
    <location>
        <begin position="15"/>
        <end position="241"/>
    </location>
</feature>
<dbReference type="EMBL" id="CP009111">
    <property type="protein sequence ID" value="ANS26352.1"/>
    <property type="molecule type" value="Genomic_DNA"/>
</dbReference>
<organism evidence="2 3">
    <name type="scientific">Rhodococcus opacus</name>
    <name type="common">Nocardia opaca</name>
    <dbReference type="NCBI Taxonomy" id="37919"/>
    <lineage>
        <taxon>Bacteria</taxon>
        <taxon>Bacillati</taxon>
        <taxon>Actinomycetota</taxon>
        <taxon>Actinomycetes</taxon>
        <taxon>Mycobacteriales</taxon>
        <taxon>Nocardiaceae</taxon>
        <taxon>Rhodococcus</taxon>
    </lineage>
</organism>
<sequence length="274" mass="31281">MSTSLEVPDRLDQVMDGAGLLAGAANIIMQLAHPGVGYGVYESKVETGQLFRHPIKRTRTTLTYLVVAARGTDEEKAAFRKGVNRAHAKVRSAPDSPVQYNAFDPELQLWVAACIYRGFEDVNRALHGDLSPAAAEFFYKEGATFGTTLQVPPEMWPEDRIAFDEYWNKALDKVSIDDTIREHVLSIARLEFLPAVVSRLFGRLNMFFTNGFLPQQFRDEMHLTWTDKDQKRFDRTLRTIGAVSRRIPVRIREFPYNLLMFDLRRRMKAGKPLV</sequence>
<dbReference type="PANTHER" id="PTHR36151:SF3">
    <property type="entry name" value="ER-BOUND OXYGENASE MPAB_MPAB'_RUBBER OXYGENASE CATALYTIC DOMAIN-CONTAINING PROTEIN"/>
    <property type="match status" value="1"/>
</dbReference>